<dbReference type="InterPro" id="IPR027417">
    <property type="entry name" value="P-loop_NTPase"/>
</dbReference>
<name>A0ABX7ZEQ4_9RALS</name>
<evidence type="ECO:0000313" key="1">
    <source>
        <dbReference type="EMBL" id="QUP53556.1"/>
    </source>
</evidence>
<evidence type="ECO:0000313" key="2">
    <source>
        <dbReference type="Proteomes" id="UP000677898"/>
    </source>
</evidence>
<sequence length="88" mass="10201">MTVGLWLYNHVGSIHQDRLLEAFRYAAKRYRVTHFVIDSLMKCGVDEDDYKGQKAFVDRLCDFKNEFDVHVHLSGPCVQGRERGPASR</sequence>
<proteinExistence type="predicted"/>
<reference evidence="1 2" key="1">
    <citation type="journal article" date="2021" name="Phytopathology">
        <title>Complete genome sequence of Ralstonia syzygii subsp. indonesiensis strain LLRS-1, isolated from wilted tobacco in China.</title>
        <authorList>
            <person name="Lu C.H."/>
            <person name="Li J.Y."/>
            <person name="Mi M.G."/>
            <person name="Lin Z.L."/>
            <person name="Jiang N."/>
            <person name="Gai X."/>
            <person name="Ma J.H."/>
            <person name="Lei L.P."/>
            <person name="Xia Z.Y."/>
        </authorList>
    </citation>
    <scope>NUCLEOTIDE SEQUENCE [LARGE SCALE GENOMIC DNA]</scope>
    <source>
        <strain evidence="1 2">LLRS-1</strain>
    </source>
</reference>
<dbReference type="Gene3D" id="3.40.50.300">
    <property type="entry name" value="P-loop containing nucleotide triphosphate hydrolases"/>
    <property type="match status" value="1"/>
</dbReference>
<accession>A0ABX7ZEQ4</accession>
<dbReference type="EMBL" id="CP046729">
    <property type="protein sequence ID" value="QUP53556.1"/>
    <property type="molecule type" value="Genomic_DNA"/>
</dbReference>
<organism evidence="1 2">
    <name type="scientific">Ralstonia syzygii</name>
    <dbReference type="NCBI Taxonomy" id="28097"/>
    <lineage>
        <taxon>Bacteria</taxon>
        <taxon>Pseudomonadati</taxon>
        <taxon>Pseudomonadota</taxon>
        <taxon>Betaproteobacteria</taxon>
        <taxon>Burkholderiales</taxon>
        <taxon>Burkholderiaceae</taxon>
        <taxon>Ralstonia</taxon>
        <taxon>Ralstonia solanacearum species complex</taxon>
    </lineage>
</organism>
<dbReference type="Proteomes" id="UP000677898">
    <property type="component" value="Chromosome"/>
</dbReference>
<keyword evidence="2" id="KW-1185">Reference proteome</keyword>
<dbReference type="RefSeq" id="WP_211904837.1">
    <property type="nucleotide sequence ID" value="NZ_CP046729.1"/>
</dbReference>
<protein>
    <submittedName>
        <fullName evidence="1">Uncharacterized protein</fullName>
    </submittedName>
</protein>
<gene>
    <name evidence="1" type="ORF">GO998_07145</name>
</gene>